<gene>
    <name evidence="1" type="ORF">OCBIM_22014079mg</name>
</gene>
<proteinExistence type="predicted"/>
<sequence length="73" mass="8292">MLQYVLSHNKITALNSPFLSVSHSLQISQSYSFLEPLRHSCNIVGLYGLWFNIKIQQFLSSKVHNSAYFSLSG</sequence>
<dbReference type="EMBL" id="KQ415924">
    <property type="protein sequence ID" value="KOF99629.1"/>
    <property type="molecule type" value="Genomic_DNA"/>
</dbReference>
<organism evidence="1">
    <name type="scientific">Octopus bimaculoides</name>
    <name type="common">California two-spotted octopus</name>
    <dbReference type="NCBI Taxonomy" id="37653"/>
    <lineage>
        <taxon>Eukaryota</taxon>
        <taxon>Metazoa</taxon>
        <taxon>Spiralia</taxon>
        <taxon>Lophotrochozoa</taxon>
        <taxon>Mollusca</taxon>
        <taxon>Cephalopoda</taxon>
        <taxon>Coleoidea</taxon>
        <taxon>Octopodiformes</taxon>
        <taxon>Octopoda</taxon>
        <taxon>Incirrata</taxon>
        <taxon>Octopodidae</taxon>
        <taxon>Octopus</taxon>
    </lineage>
</organism>
<name>A0A0L8IE04_OCTBM</name>
<reference evidence="1" key="1">
    <citation type="submission" date="2015-07" db="EMBL/GenBank/DDBJ databases">
        <title>MeaNS - Measles Nucleotide Surveillance Program.</title>
        <authorList>
            <person name="Tran T."/>
            <person name="Druce J."/>
        </authorList>
    </citation>
    <scope>NUCLEOTIDE SEQUENCE</scope>
    <source>
        <strain evidence="1">UCB-OBI-ISO-001</strain>
        <tissue evidence="1">Gonad</tissue>
    </source>
</reference>
<evidence type="ECO:0000313" key="1">
    <source>
        <dbReference type="EMBL" id="KOF99629.1"/>
    </source>
</evidence>
<protein>
    <submittedName>
        <fullName evidence="1">Uncharacterized protein</fullName>
    </submittedName>
</protein>
<accession>A0A0L8IE04</accession>
<dbReference type="AlphaFoldDB" id="A0A0L8IE04"/>